<gene>
    <name evidence="5" type="ORF">NQ502_16810</name>
</gene>
<feature type="compositionally biased region" description="Basic and acidic residues" evidence="2">
    <location>
        <begin position="45"/>
        <end position="67"/>
    </location>
</feature>
<dbReference type="InterPro" id="IPR029050">
    <property type="entry name" value="Immunoprotect_excell_Ig-like"/>
</dbReference>
<evidence type="ECO:0000256" key="3">
    <source>
        <dbReference type="SAM" id="SignalP"/>
    </source>
</evidence>
<evidence type="ECO:0000259" key="4">
    <source>
        <dbReference type="Pfam" id="PF11611"/>
    </source>
</evidence>
<dbReference type="RefSeq" id="WP_028530303.1">
    <property type="nucleotide sequence ID" value="NZ_CABLBR010000056.1"/>
</dbReference>
<feature type="region of interest" description="Disordered" evidence="2">
    <location>
        <begin position="28"/>
        <end position="111"/>
    </location>
</feature>
<dbReference type="PROSITE" id="PS51257">
    <property type="entry name" value="PROKAR_LIPOPROTEIN"/>
    <property type="match status" value="1"/>
</dbReference>
<evidence type="ECO:0000313" key="6">
    <source>
        <dbReference type="Proteomes" id="UP001060164"/>
    </source>
</evidence>
<name>A0ABY5VER7_9FIRM</name>
<dbReference type="InterPro" id="IPR029051">
    <property type="entry name" value="DUF4352"/>
</dbReference>
<dbReference type="Gene3D" id="2.60.40.1240">
    <property type="match status" value="1"/>
</dbReference>
<keyword evidence="6" id="KW-1185">Reference proteome</keyword>
<dbReference type="EMBL" id="CP102290">
    <property type="protein sequence ID" value="UWP59010.1"/>
    <property type="molecule type" value="Genomic_DNA"/>
</dbReference>
<evidence type="ECO:0000256" key="2">
    <source>
        <dbReference type="SAM" id="MobiDB-lite"/>
    </source>
</evidence>
<feature type="chain" id="PRO_5047351304" evidence="3">
    <location>
        <begin position="24"/>
        <end position="235"/>
    </location>
</feature>
<feature type="compositionally biased region" description="Basic and acidic residues" evidence="2">
    <location>
        <begin position="29"/>
        <end position="38"/>
    </location>
</feature>
<dbReference type="Pfam" id="PF11611">
    <property type="entry name" value="DUF4352"/>
    <property type="match status" value="1"/>
</dbReference>
<dbReference type="Proteomes" id="UP001060164">
    <property type="component" value="Chromosome"/>
</dbReference>
<feature type="signal peptide" evidence="3">
    <location>
        <begin position="1"/>
        <end position="23"/>
    </location>
</feature>
<sequence>MMRRKKLLLTVSLAGLLMFAAYGCSSGENADKAKEHTPTAEATGEADKTKSPEKEEKDDAADLKDTDSSSDAADAPGGDDVDQTPVEEIQGEGMTDTTVPDLDSIESAPADKEYVITGQSGAEQYTLKIDGIVATDERDSNNPSNPENVVVIDYTYKNNAQEALLVDDMSFKLVVGDTVCTPYYSGSLDSAELINEGESCSAQMAFEVGKDFREGSLVYTDAQTQEEIQFDVKLK</sequence>
<organism evidence="5 6">
    <name type="scientific">Ruminococcus gauvreauii</name>
    <dbReference type="NCBI Taxonomy" id="438033"/>
    <lineage>
        <taxon>Bacteria</taxon>
        <taxon>Bacillati</taxon>
        <taxon>Bacillota</taxon>
        <taxon>Clostridia</taxon>
        <taxon>Eubacteriales</taxon>
        <taxon>Oscillospiraceae</taxon>
        <taxon>Ruminococcus</taxon>
    </lineage>
</organism>
<keyword evidence="1 3" id="KW-0732">Signal</keyword>
<protein>
    <submittedName>
        <fullName evidence="5">DUF4352 domain-containing protein</fullName>
    </submittedName>
</protein>
<evidence type="ECO:0000256" key="1">
    <source>
        <dbReference type="ARBA" id="ARBA00022729"/>
    </source>
</evidence>
<proteinExistence type="predicted"/>
<accession>A0ABY5VER7</accession>
<reference evidence="5" key="1">
    <citation type="journal article" date="2022" name="Cell">
        <title>Design, construction, and in vivo augmentation of a complex gut microbiome.</title>
        <authorList>
            <person name="Cheng A.G."/>
            <person name="Ho P.Y."/>
            <person name="Aranda-Diaz A."/>
            <person name="Jain S."/>
            <person name="Yu F.B."/>
            <person name="Meng X."/>
            <person name="Wang M."/>
            <person name="Iakiviak M."/>
            <person name="Nagashima K."/>
            <person name="Zhao A."/>
            <person name="Murugkar P."/>
            <person name="Patil A."/>
            <person name="Atabakhsh K."/>
            <person name="Weakley A."/>
            <person name="Yan J."/>
            <person name="Brumbaugh A.R."/>
            <person name="Higginbottom S."/>
            <person name="Dimas A."/>
            <person name="Shiver A.L."/>
            <person name="Deutschbauer A."/>
            <person name="Neff N."/>
            <person name="Sonnenburg J.L."/>
            <person name="Huang K.C."/>
            <person name="Fischbach M.A."/>
        </authorList>
    </citation>
    <scope>NUCLEOTIDE SEQUENCE</scope>
    <source>
        <strain evidence="5">DSM 19829</strain>
    </source>
</reference>
<feature type="domain" description="DUF4352" evidence="4">
    <location>
        <begin position="129"/>
        <end position="222"/>
    </location>
</feature>
<evidence type="ECO:0000313" key="5">
    <source>
        <dbReference type="EMBL" id="UWP59010.1"/>
    </source>
</evidence>